<dbReference type="Gene3D" id="3.30.70.260">
    <property type="match status" value="1"/>
</dbReference>
<dbReference type="Gene3D" id="3.10.580.10">
    <property type="entry name" value="CBS-domain"/>
    <property type="match status" value="1"/>
</dbReference>
<dbReference type="Proteomes" id="UP000007939">
    <property type="component" value="Chromosome"/>
</dbReference>
<dbReference type="PANTHER" id="PTHR43080:SF2">
    <property type="entry name" value="CBS DOMAIN-CONTAINING PROTEIN"/>
    <property type="match status" value="1"/>
</dbReference>
<reference evidence="5 6" key="2">
    <citation type="journal article" date="2012" name="Stand. Genomic Sci.">
        <title>Complete genome sequence of the termite hindgut bacterium Spirochaeta coccoides type strain (SPN1(T)), reclassification in the genus Sphaerochaeta as Sphaerochaeta coccoides comb. nov. and emendations of the family Spirochaetaceae and the genus Sphaerochaeta.</title>
        <authorList>
            <person name="Abt B."/>
            <person name="Han C."/>
            <person name="Scheuner C."/>
            <person name="Lu M."/>
            <person name="Lapidus A."/>
            <person name="Nolan M."/>
            <person name="Lucas S."/>
            <person name="Hammon N."/>
            <person name="Deshpande S."/>
            <person name="Cheng J.F."/>
            <person name="Tapia R."/>
            <person name="Goodwin L.A."/>
            <person name="Pitluck S."/>
            <person name="Liolios K."/>
            <person name="Pagani I."/>
            <person name="Ivanova N."/>
            <person name="Mavromatis K."/>
            <person name="Mikhailova N."/>
            <person name="Huntemann M."/>
            <person name="Pati A."/>
            <person name="Chen A."/>
            <person name="Palaniappan K."/>
            <person name="Land M."/>
            <person name="Hauser L."/>
            <person name="Brambilla E.M."/>
            <person name="Rohde M."/>
            <person name="Spring S."/>
            <person name="Gronow S."/>
            <person name="Goker M."/>
            <person name="Woyke T."/>
            <person name="Bristow J."/>
            <person name="Eisen J.A."/>
            <person name="Markowitz V."/>
            <person name="Hugenholtz P."/>
            <person name="Kyrpides N.C."/>
            <person name="Klenk H.P."/>
            <person name="Detter J.C."/>
        </authorList>
    </citation>
    <scope>NUCLEOTIDE SEQUENCE [LARGE SCALE GENOMIC DNA]</scope>
    <source>
        <strain evidence="6">ATCC BAA-1237 / DSM 17374 / SPN1</strain>
    </source>
</reference>
<dbReference type="InterPro" id="IPR045865">
    <property type="entry name" value="ACT-like_dom_sf"/>
</dbReference>
<dbReference type="RefSeq" id="WP_013739703.1">
    <property type="nucleotide sequence ID" value="NC_015436.1"/>
</dbReference>
<evidence type="ECO:0000256" key="2">
    <source>
        <dbReference type="PROSITE-ProRule" id="PRU00703"/>
    </source>
</evidence>
<dbReference type="PROSITE" id="PS51671">
    <property type="entry name" value="ACT"/>
    <property type="match status" value="1"/>
</dbReference>
<evidence type="ECO:0000256" key="1">
    <source>
        <dbReference type="ARBA" id="ARBA00023122"/>
    </source>
</evidence>
<evidence type="ECO:0000313" key="6">
    <source>
        <dbReference type="Proteomes" id="UP000007939"/>
    </source>
</evidence>
<evidence type="ECO:0000259" key="4">
    <source>
        <dbReference type="PROSITE" id="PS51671"/>
    </source>
</evidence>
<dbReference type="HOGENOM" id="CLU_040681_6_0_12"/>
<dbReference type="eggNOG" id="COG0517">
    <property type="taxonomic scope" value="Bacteria"/>
</dbReference>
<feature type="domain" description="CBS" evidence="3">
    <location>
        <begin position="82"/>
        <end position="138"/>
    </location>
</feature>
<dbReference type="STRING" id="760011.Spico_1087"/>
<proteinExistence type="predicted"/>
<evidence type="ECO:0000313" key="5">
    <source>
        <dbReference type="EMBL" id="AEC02308.1"/>
    </source>
</evidence>
<keyword evidence="6" id="KW-1185">Reference proteome</keyword>
<accession>F4GKB2</accession>
<dbReference type="AlphaFoldDB" id="F4GKB2"/>
<feature type="domain" description="ACT" evidence="4">
    <location>
        <begin position="143"/>
        <end position="214"/>
    </location>
</feature>
<dbReference type="PANTHER" id="PTHR43080">
    <property type="entry name" value="CBS DOMAIN-CONTAINING PROTEIN CBSX3, MITOCHONDRIAL"/>
    <property type="match status" value="1"/>
</dbReference>
<feature type="domain" description="CBS" evidence="3">
    <location>
        <begin position="7"/>
        <end position="63"/>
    </location>
</feature>
<dbReference type="SMART" id="SM00116">
    <property type="entry name" value="CBS"/>
    <property type="match status" value="2"/>
</dbReference>
<dbReference type="InterPro" id="IPR046342">
    <property type="entry name" value="CBS_dom_sf"/>
</dbReference>
<dbReference type="KEGG" id="scc:Spico_1087"/>
<dbReference type="Pfam" id="PF00571">
    <property type="entry name" value="CBS"/>
    <property type="match status" value="2"/>
</dbReference>
<dbReference type="InterPro" id="IPR051257">
    <property type="entry name" value="Diverse_CBS-Domain"/>
</dbReference>
<gene>
    <name evidence="5" type="ordered locus">Spico_1087</name>
</gene>
<dbReference type="OrthoDB" id="9802114at2"/>
<dbReference type="PROSITE" id="PS51371">
    <property type="entry name" value="CBS"/>
    <property type="match status" value="2"/>
</dbReference>
<dbReference type="InterPro" id="IPR000644">
    <property type="entry name" value="CBS_dom"/>
</dbReference>
<protein>
    <submittedName>
        <fullName evidence="5">CBS domain containing membrane protein</fullName>
    </submittedName>
</protein>
<dbReference type="CDD" id="cd04584">
    <property type="entry name" value="CBS_pair_AcuB_like"/>
    <property type="match status" value="1"/>
</dbReference>
<dbReference type="InterPro" id="IPR002912">
    <property type="entry name" value="ACT_dom"/>
</dbReference>
<keyword evidence="1 2" id="KW-0129">CBS domain</keyword>
<evidence type="ECO:0000259" key="3">
    <source>
        <dbReference type="PROSITE" id="PS51371"/>
    </source>
</evidence>
<dbReference type="SUPFAM" id="SSF54631">
    <property type="entry name" value="CBS-domain pair"/>
    <property type="match status" value="1"/>
</dbReference>
<name>F4GKB2_PARC1</name>
<reference evidence="6" key="1">
    <citation type="submission" date="2011-04" db="EMBL/GenBank/DDBJ databases">
        <title>The complete genome of Spirochaeta coccoides DSM 17374.</title>
        <authorList>
            <person name="Lucas S."/>
            <person name="Copeland A."/>
            <person name="Lapidus A."/>
            <person name="Bruce D."/>
            <person name="Goodwin L."/>
            <person name="Pitluck S."/>
            <person name="Peters L."/>
            <person name="Kyrpides N."/>
            <person name="Mavromatis K."/>
            <person name="Pagani I."/>
            <person name="Ivanova N."/>
            <person name="Ovchinnikova G."/>
            <person name="Lu M."/>
            <person name="Detter J.C."/>
            <person name="Tapia R."/>
            <person name="Han C."/>
            <person name="Land M."/>
            <person name="Hauser L."/>
            <person name="Markowitz V."/>
            <person name="Cheng J.-F."/>
            <person name="Hugenholtz P."/>
            <person name="Woyke T."/>
            <person name="Wu D."/>
            <person name="Spring S."/>
            <person name="Schroeder M."/>
            <person name="Brambilla E."/>
            <person name="Klenk H.-P."/>
            <person name="Eisen J.A."/>
        </authorList>
    </citation>
    <scope>NUCLEOTIDE SEQUENCE [LARGE SCALE GENOMIC DNA]</scope>
    <source>
        <strain evidence="6">ATCC BAA-1237 / DSM 17374 / SPN1</strain>
    </source>
</reference>
<dbReference type="EMBL" id="CP002659">
    <property type="protein sequence ID" value="AEC02308.1"/>
    <property type="molecule type" value="Genomic_DNA"/>
</dbReference>
<sequence>MLIELRMTRNPVTATPDMSVIEASGLMKKEKVHRLPVLDKNKKLVGIITEKDILYASPSPVSSLSIHEMAYLLSEMKVKKLMSRNVVTISKDTTVEEAARLMVDQDLSSLPVVENDRLVGIISKSDLFKILLELFGARHFGVRVSFLVEDKPGTIANIARIIAESDGDIIAFGTFMGTDPTNAVCTIKVQGISEDKVVELIKPFVLQITDVREV</sequence>
<dbReference type="SUPFAM" id="SSF55021">
    <property type="entry name" value="ACT-like"/>
    <property type="match status" value="1"/>
</dbReference>
<organism evidence="5 6">
    <name type="scientific">Parasphaerochaeta coccoides (strain ATCC BAA-1237 / DSM 17374 / SPN1)</name>
    <name type="common">Sphaerochaeta coccoides</name>
    <dbReference type="NCBI Taxonomy" id="760011"/>
    <lineage>
        <taxon>Bacteria</taxon>
        <taxon>Pseudomonadati</taxon>
        <taxon>Spirochaetota</taxon>
        <taxon>Spirochaetia</taxon>
        <taxon>Spirochaetales</taxon>
        <taxon>Sphaerochaetaceae</taxon>
        <taxon>Parasphaerochaeta</taxon>
    </lineage>
</organism>